<evidence type="ECO:0000313" key="2">
    <source>
        <dbReference type="EMBL" id="CDZ82969.1"/>
    </source>
</evidence>
<dbReference type="AlphaFoldDB" id="A0A078LFY7"/>
<dbReference type="PATRIC" id="fig|545.12.peg.1061"/>
<feature type="chain" id="PRO_5001741180" evidence="1">
    <location>
        <begin position="18"/>
        <end position="111"/>
    </location>
</feature>
<proteinExistence type="predicted"/>
<sequence>MKKLILFFMVMAFNVDAATTYTKEQLNNMDAAGQYPEQESPVTKSVENVSFDECKGSARNIMNQIAGNYPTKEVVDTGVLYIVKIWTNDGVIMVSCSGPDNKKVITQSGYK</sequence>
<evidence type="ECO:0000256" key="1">
    <source>
        <dbReference type="SAM" id="SignalP"/>
    </source>
</evidence>
<feature type="signal peptide" evidence="1">
    <location>
        <begin position="1"/>
        <end position="17"/>
    </location>
</feature>
<gene>
    <name evidence="2" type="ORF">BN1086_01068</name>
</gene>
<reference evidence="2" key="1">
    <citation type="submission" date="2014-06" db="EMBL/GenBank/DDBJ databases">
        <authorList>
            <person name="Urmite Genomes Urmite Genomes"/>
        </authorList>
    </citation>
    <scope>NUCLEOTIDE SEQUENCE</scope>
</reference>
<name>A0A078LFY7_CITKO</name>
<protein>
    <submittedName>
        <fullName evidence="2">Uncharacterized protein</fullName>
    </submittedName>
</protein>
<organism evidence="2">
    <name type="scientific">Citrobacter koseri</name>
    <name type="common">Citrobacter diversus</name>
    <dbReference type="NCBI Taxonomy" id="545"/>
    <lineage>
        <taxon>Bacteria</taxon>
        <taxon>Pseudomonadati</taxon>
        <taxon>Pseudomonadota</taxon>
        <taxon>Gammaproteobacteria</taxon>
        <taxon>Enterobacterales</taxon>
        <taxon>Enterobacteriaceae</taxon>
        <taxon>Citrobacter</taxon>
    </lineage>
</organism>
<accession>A0A078LFY7</accession>
<keyword evidence="1" id="KW-0732">Signal</keyword>
<dbReference type="EMBL" id="LK931336">
    <property type="protein sequence ID" value="CDZ82969.1"/>
    <property type="molecule type" value="Genomic_DNA"/>
</dbReference>